<evidence type="ECO:0000256" key="2">
    <source>
        <dbReference type="ARBA" id="ARBA00022448"/>
    </source>
</evidence>
<feature type="domain" description="Ionotropic glutamate receptor C-terminal" evidence="12">
    <location>
        <begin position="1"/>
        <end position="110"/>
    </location>
</feature>
<evidence type="ECO:0000256" key="4">
    <source>
        <dbReference type="ARBA" id="ARBA00022989"/>
    </source>
</evidence>
<feature type="transmembrane region" description="Helical" evidence="11">
    <location>
        <begin position="140"/>
        <end position="162"/>
    </location>
</feature>
<keyword evidence="7" id="KW-0675">Receptor</keyword>
<dbReference type="STRING" id="45351.A7S9L5"/>
<evidence type="ECO:0000313" key="13">
    <source>
        <dbReference type="EMBL" id="EDO39630.1"/>
    </source>
</evidence>
<dbReference type="Gene3D" id="3.40.190.10">
    <property type="entry name" value="Periplasmic binding protein-like II"/>
    <property type="match status" value="2"/>
</dbReference>
<organism evidence="13 14">
    <name type="scientific">Nematostella vectensis</name>
    <name type="common">Starlet sea anemone</name>
    <dbReference type="NCBI Taxonomy" id="45351"/>
    <lineage>
        <taxon>Eukaryota</taxon>
        <taxon>Metazoa</taxon>
        <taxon>Cnidaria</taxon>
        <taxon>Anthozoa</taxon>
        <taxon>Hexacorallia</taxon>
        <taxon>Actiniaria</taxon>
        <taxon>Edwardsiidae</taxon>
        <taxon>Nematostella</taxon>
    </lineage>
</organism>
<dbReference type="InParanoid" id="A7S9L5"/>
<sequence length="185" mass="20938">MLKTASLPVYEKLWRYIETHGTLEDNATYAIDKVRSRDDYAFIWDSAVLDYEVQSEPCNTLTIVGRPFGSINYGFALPLKSPYTQNFSVAMLELQQDGFLERMTEKWFRSRSKCGAETEAADAKATEGGEQLGFKDMAGVFITLLGGFICGVGLLIVEWIFASYKDTLSKDRRVCRRRSSTKHNS</sequence>
<evidence type="ECO:0000256" key="5">
    <source>
        <dbReference type="ARBA" id="ARBA00023065"/>
    </source>
</evidence>
<keyword evidence="4 11" id="KW-1133">Transmembrane helix</keyword>
<evidence type="ECO:0000256" key="10">
    <source>
        <dbReference type="ARBA" id="ARBA00023303"/>
    </source>
</evidence>
<dbReference type="HOGENOM" id="CLU_007257_5_1_1"/>
<dbReference type="InterPro" id="IPR001320">
    <property type="entry name" value="Iontro_rcpt_C"/>
</dbReference>
<protein>
    <recommendedName>
        <fullName evidence="12">Ionotropic glutamate receptor C-terminal domain-containing protein</fullName>
    </recommendedName>
</protein>
<proteinExistence type="predicted"/>
<dbReference type="PhylomeDB" id="A7S9L5"/>
<reference evidence="13 14" key="1">
    <citation type="journal article" date="2007" name="Science">
        <title>Sea anemone genome reveals ancestral eumetazoan gene repertoire and genomic organization.</title>
        <authorList>
            <person name="Putnam N.H."/>
            <person name="Srivastava M."/>
            <person name="Hellsten U."/>
            <person name="Dirks B."/>
            <person name="Chapman J."/>
            <person name="Salamov A."/>
            <person name="Terry A."/>
            <person name="Shapiro H."/>
            <person name="Lindquist E."/>
            <person name="Kapitonov V.V."/>
            <person name="Jurka J."/>
            <person name="Genikhovich G."/>
            <person name="Grigoriev I.V."/>
            <person name="Lucas S.M."/>
            <person name="Steele R.E."/>
            <person name="Finnerty J.R."/>
            <person name="Technau U."/>
            <person name="Martindale M.Q."/>
            <person name="Rokhsar D.S."/>
        </authorList>
    </citation>
    <scope>NUCLEOTIDE SEQUENCE [LARGE SCALE GENOMIC DNA]</scope>
    <source>
        <strain evidence="14">CH2 X CH6</strain>
    </source>
</reference>
<accession>A7S9L5</accession>
<comment type="subcellular location">
    <subcellularLocation>
        <location evidence="1">Membrane</location>
        <topology evidence="1">Multi-pass membrane protein</topology>
    </subcellularLocation>
</comment>
<keyword evidence="6 11" id="KW-0472">Membrane</keyword>
<keyword evidence="10" id="KW-0407">Ion channel</keyword>
<dbReference type="GO" id="GO:0015276">
    <property type="term" value="F:ligand-gated monoatomic ion channel activity"/>
    <property type="evidence" value="ECO:0007669"/>
    <property type="project" value="InterPro"/>
</dbReference>
<evidence type="ECO:0000259" key="12">
    <source>
        <dbReference type="SMART" id="SM00079"/>
    </source>
</evidence>
<dbReference type="EMBL" id="DS469604">
    <property type="protein sequence ID" value="EDO39630.1"/>
    <property type="molecule type" value="Genomic_DNA"/>
</dbReference>
<keyword evidence="3 11" id="KW-0812">Transmembrane</keyword>
<keyword evidence="5" id="KW-0406">Ion transport</keyword>
<name>A7S9L5_NEMVE</name>
<dbReference type="eggNOG" id="KOG1052">
    <property type="taxonomic scope" value="Eukaryota"/>
</dbReference>
<dbReference type="SUPFAM" id="SSF53850">
    <property type="entry name" value="Periplasmic binding protein-like II"/>
    <property type="match status" value="1"/>
</dbReference>
<dbReference type="AlphaFoldDB" id="A7S9L5"/>
<evidence type="ECO:0000256" key="3">
    <source>
        <dbReference type="ARBA" id="ARBA00022692"/>
    </source>
</evidence>
<evidence type="ECO:0000256" key="6">
    <source>
        <dbReference type="ARBA" id="ARBA00023136"/>
    </source>
</evidence>
<gene>
    <name evidence="13" type="ORF">NEMVEDRAFT_v1g110192</name>
</gene>
<dbReference type="OMA" id="FTERDCD"/>
<evidence type="ECO:0000256" key="9">
    <source>
        <dbReference type="ARBA" id="ARBA00023286"/>
    </source>
</evidence>
<evidence type="ECO:0000256" key="1">
    <source>
        <dbReference type="ARBA" id="ARBA00004141"/>
    </source>
</evidence>
<dbReference type="Proteomes" id="UP000001593">
    <property type="component" value="Unassembled WGS sequence"/>
</dbReference>
<keyword evidence="14" id="KW-1185">Reference proteome</keyword>
<keyword evidence="8" id="KW-0325">Glycoprotein</keyword>
<evidence type="ECO:0000256" key="8">
    <source>
        <dbReference type="ARBA" id="ARBA00023180"/>
    </source>
</evidence>
<keyword evidence="9" id="KW-1071">Ligand-gated ion channel</keyword>
<evidence type="ECO:0000313" key="14">
    <source>
        <dbReference type="Proteomes" id="UP000001593"/>
    </source>
</evidence>
<dbReference type="SMART" id="SM00079">
    <property type="entry name" value="PBPe"/>
    <property type="match status" value="1"/>
</dbReference>
<dbReference type="InterPro" id="IPR015683">
    <property type="entry name" value="Ionotropic_Glu_rcpt"/>
</dbReference>
<evidence type="ECO:0000256" key="11">
    <source>
        <dbReference type="SAM" id="Phobius"/>
    </source>
</evidence>
<evidence type="ECO:0000256" key="7">
    <source>
        <dbReference type="ARBA" id="ARBA00023170"/>
    </source>
</evidence>
<dbReference type="PANTHER" id="PTHR18966">
    <property type="entry name" value="IONOTROPIC GLUTAMATE RECEPTOR"/>
    <property type="match status" value="1"/>
</dbReference>
<keyword evidence="2" id="KW-0813">Transport</keyword>
<dbReference type="GO" id="GO:0016020">
    <property type="term" value="C:membrane"/>
    <property type="evidence" value="ECO:0007669"/>
    <property type="project" value="UniProtKB-SubCell"/>
</dbReference>